<dbReference type="PROSITE" id="PS00463">
    <property type="entry name" value="ZN2_CY6_FUNGAL_1"/>
    <property type="match status" value="1"/>
</dbReference>
<dbReference type="PROSITE" id="PS50048">
    <property type="entry name" value="ZN2_CY6_FUNGAL_2"/>
    <property type="match status" value="1"/>
</dbReference>
<dbReference type="Proteomes" id="UP000313359">
    <property type="component" value="Unassembled WGS sequence"/>
</dbReference>
<evidence type="ECO:0000256" key="1">
    <source>
        <dbReference type="SAM" id="MobiDB-lite"/>
    </source>
</evidence>
<gene>
    <name evidence="3" type="ORF">L227DRAFT_606087</name>
</gene>
<dbReference type="EMBL" id="ML122251">
    <property type="protein sequence ID" value="RPD65930.1"/>
    <property type="molecule type" value="Genomic_DNA"/>
</dbReference>
<reference evidence="3" key="1">
    <citation type="journal article" date="2018" name="Genome Biol. Evol.">
        <title>Genomics and development of Lentinus tigrinus, a white-rot wood-decaying mushroom with dimorphic fruiting bodies.</title>
        <authorList>
            <person name="Wu B."/>
            <person name="Xu Z."/>
            <person name="Knudson A."/>
            <person name="Carlson A."/>
            <person name="Chen N."/>
            <person name="Kovaka S."/>
            <person name="LaButti K."/>
            <person name="Lipzen A."/>
            <person name="Pennachio C."/>
            <person name="Riley R."/>
            <person name="Schakwitz W."/>
            <person name="Umezawa K."/>
            <person name="Ohm R.A."/>
            <person name="Grigoriev I.V."/>
            <person name="Nagy L.G."/>
            <person name="Gibbons J."/>
            <person name="Hibbett D."/>
        </authorList>
    </citation>
    <scope>NUCLEOTIDE SEQUENCE [LARGE SCALE GENOMIC DNA]</scope>
    <source>
        <strain evidence="3">ALCF2SS1-6</strain>
    </source>
</reference>
<dbReference type="AlphaFoldDB" id="A0A5C2SQK7"/>
<feature type="region of interest" description="Disordered" evidence="1">
    <location>
        <begin position="85"/>
        <end position="114"/>
    </location>
</feature>
<dbReference type="OrthoDB" id="2742204at2759"/>
<evidence type="ECO:0000313" key="3">
    <source>
        <dbReference type="EMBL" id="RPD65930.1"/>
    </source>
</evidence>
<proteinExistence type="predicted"/>
<sequence length="178" mass="19078">MQKVVSTFKKRRGQRGQPKHSRGETACVRCASTKTKCCKSPTDPQGRCEKCISKGHECVWPSERAGRACRQCRDAKIRCVHVPQGGQTIGQNGAEHAASDTSPQAGPAYSPPPVAGPVDAAIILNTEVQTVQPHVVSPHPTLHIDTGMNAYDPPGTPPSVASSPRSDYWSIVLSDDSR</sequence>
<evidence type="ECO:0000313" key="4">
    <source>
        <dbReference type="Proteomes" id="UP000313359"/>
    </source>
</evidence>
<name>A0A5C2SQK7_9APHY</name>
<feature type="region of interest" description="Disordered" evidence="1">
    <location>
        <begin position="139"/>
        <end position="167"/>
    </location>
</feature>
<keyword evidence="4" id="KW-1185">Reference proteome</keyword>
<protein>
    <recommendedName>
        <fullName evidence="2">Zn(2)-C6 fungal-type domain-containing protein</fullName>
    </recommendedName>
</protein>
<feature type="region of interest" description="Disordered" evidence="1">
    <location>
        <begin position="1"/>
        <end position="21"/>
    </location>
</feature>
<dbReference type="InterPro" id="IPR001138">
    <property type="entry name" value="Zn2Cys6_DnaBD"/>
</dbReference>
<dbReference type="InterPro" id="IPR036864">
    <property type="entry name" value="Zn2-C6_fun-type_DNA-bd_sf"/>
</dbReference>
<feature type="compositionally biased region" description="Basic residues" evidence="1">
    <location>
        <begin position="8"/>
        <end position="20"/>
    </location>
</feature>
<organism evidence="3 4">
    <name type="scientific">Lentinus tigrinus ALCF2SS1-6</name>
    <dbReference type="NCBI Taxonomy" id="1328759"/>
    <lineage>
        <taxon>Eukaryota</taxon>
        <taxon>Fungi</taxon>
        <taxon>Dikarya</taxon>
        <taxon>Basidiomycota</taxon>
        <taxon>Agaricomycotina</taxon>
        <taxon>Agaricomycetes</taxon>
        <taxon>Polyporales</taxon>
        <taxon>Polyporaceae</taxon>
        <taxon>Lentinus</taxon>
    </lineage>
</organism>
<dbReference type="GO" id="GO:0000981">
    <property type="term" value="F:DNA-binding transcription factor activity, RNA polymerase II-specific"/>
    <property type="evidence" value="ECO:0007669"/>
    <property type="project" value="InterPro"/>
</dbReference>
<dbReference type="SUPFAM" id="SSF57701">
    <property type="entry name" value="Zn2/Cys6 DNA-binding domain"/>
    <property type="match status" value="1"/>
</dbReference>
<dbReference type="GO" id="GO:0008270">
    <property type="term" value="F:zinc ion binding"/>
    <property type="evidence" value="ECO:0007669"/>
    <property type="project" value="InterPro"/>
</dbReference>
<accession>A0A5C2SQK7</accession>
<evidence type="ECO:0000259" key="2">
    <source>
        <dbReference type="PROSITE" id="PS50048"/>
    </source>
</evidence>
<feature type="domain" description="Zn(2)-C6 fungal-type" evidence="2">
    <location>
        <begin position="26"/>
        <end position="60"/>
    </location>
</feature>